<dbReference type="SUPFAM" id="SSF82771">
    <property type="entry name" value="GIY-YIG endonuclease"/>
    <property type="match status" value="1"/>
</dbReference>
<dbReference type="AlphaFoldDB" id="A0A151IQM6"/>
<dbReference type="InterPro" id="IPR058912">
    <property type="entry name" value="HTH_animal"/>
</dbReference>
<feature type="domain" description="GIY-YIG" evidence="1">
    <location>
        <begin position="189"/>
        <end position="269"/>
    </location>
</feature>
<gene>
    <name evidence="2" type="ORF">ALC62_00564</name>
</gene>
<dbReference type="PROSITE" id="PS50164">
    <property type="entry name" value="GIY_YIG"/>
    <property type="match status" value="1"/>
</dbReference>
<keyword evidence="3" id="KW-1185">Reference proteome</keyword>
<evidence type="ECO:0000313" key="3">
    <source>
        <dbReference type="Proteomes" id="UP000078542"/>
    </source>
</evidence>
<dbReference type="Gene3D" id="3.40.1440.10">
    <property type="entry name" value="GIY-YIG endonuclease"/>
    <property type="match status" value="1"/>
</dbReference>
<dbReference type="PANTHER" id="PTHR21301">
    <property type="entry name" value="REVERSE TRANSCRIPTASE"/>
    <property type="match status" value="1"/>
</dbReference>
<dbReference type="PANTHER" id="PTHR21301:SF10">
    <property type="entry name" value="REVERSE TRANSCRIPTASE DOMAIN-CONTAINING PROTEIN"/>
    <property type="match status" value="1"/>
</dbReference>
<dbReference type="CDD" id="cd10442">
    <property type="entry name" value="GIY-YIG_PLEs"/>
    <property type="match status" value="1"/>
</dbReference>
<organism evidence="2 3">
    <name type="scientific">Cyphomyrmex costatus</name>
    <dbReference type="NCBI Taxonomy" id="456900"/>
    <lineage>
        <taxon>Eukaryota</taxon>
        <taxon>Metazoa</taxon>
        <taxon>Ecdysozoa</taxon>
        <taxon>Arthropoda</taxon>
        <taxon>Hexapoda</taxon>
        <taxon>Insecta</taxon>
        <taxon>Pterygota</taxon>
        <taxon>Neoptera</taxon>
        <taxon>Endopterygota</taxon>
        <taxon>Hymenoptera</taxon>
        <taxon>Apocrita</taxon>
        <taxon>Aculeata</taxon>
        <taxon>Formicoidea</taxon>
        <taxon>Formicidae</taxon>
        <taxon>Myrmicinae</taxon>
        <taxon>Cyphomyrmex</taxon>
    </lineage>
</organism>
<evidence type="ECO:0000313" key="2">
    <source>
        <dbReference type="EMBL" id="KYN08455.1"/>
    </source>
</evidence>
<name>A0A151IQM6_9HYME</name>
<protein>
    <recommendedName>
        <fullName evidence="1">GIY-YIG domain-containing protein</fullName>
    </recommendedName>
</protein>
<dbReference type="Pfam" id="PF26215">
    <property type="entry name" value="HTH_animal"/>
    <property type="match status" value="1"/>
</dbReference>
<evidence type="ECO:0000259" key="1">
    <source>
        <dbReference type="PROSITE" id="PS50164"/>
    </source>
</evidence>
<accession>A0A151IQM6</accession>
<sequence>MIDFVLNAFNSFHNRLQFTIEVGGNRISFLDVELINHNNILEFDLYHKPTSSGRFLNFLSLHPLSQKRGIIIGMVDRIFLLSHPKYHLKNLKHLVSILINNDYPLDFIFNSINYRLETLIKKQNVNIKDNSDNLITKQSWFLVTLYSINLCEAFKRVGNLFNAKMAYFGLNKMNKFIRVHKDLLPKEKKRNVVYKISCDSCDATYVGQTGRKLKTRINEHKNHINHNTNSQSVITKHRLEYGHDFKWDSVEVLDSERYLNRRLISECIHIHLQDNGLNKRNDTEGLHHNYKLMLNEMKNNH</sequence>
<dbReference type="Pfam" id="PF01541">
    <property type="entry name" value="GIY-YIG"/>
    <property type="match status" value="1"/>
</dbReference>
<dbReference type="InterPro" id="IPR035901">
    <property type="entry name" value="GIY-YIG_endonuc_sf"/>
</dbReference>
<dbReference type="EMBL" id="KQ976772">
    <property type="protein sequence ID" value="KYN08455.1"/>
    <property type="molecule type" value="Genomic_DNA"/>
</dbReference>
<proteinExistence type="predicted"/>
<reference evidence="2 3" key="1">
    <citation type="submission" date="2016-03" db="EMBL/GenBank/DDBJ databases">
        <title>Cyphomyrmex costatus WGS genome.</title>
        <authorList>
            <person name="Nygaard S."/>
            <person name="Hu H."/>
            <person name="Boomsma J."/>
            <person name="Zhang G."/>
        </authorList>
    </citation>
    <scope>NUCLEOTIDE SEQUENCE [LARGE SCALE GENOMIC DNA]</scope>
    <source>
        <strain evidence="2">MS0001</strain>
        <tissue evidence="2">Whole body</tissue>
    </source>
</reference>
<dbReference type="Proteomes" id="UP000078542">
    <property type="component" value="Unassembled WGS sequence"/>
</dbReference>
<dbReference type="InterPro" id="IPR000305">
    <property type="entry name" value="GIY-YIG_endonuc"/>
</dbReference>